<accession>A0A9P5UDF8</accession>
<reference evidence="2" key="1">
    <citation type="submission" date="2020-11" db="EMBL/GenBank/DDBJ databases">
        <authorList>
            <consortium name="DOE Joint Genome Institute"/>
            <person name="Ahrendt S."/>
            <person name="Riley R."/>
            <person name="Andreopoulos W."/>
            <person name="Labutti K."/>
            <person name="Pangilinan J."/>
            <person name="Ruiz-Duenas F.J."/>
            <person name="Barrasa J.M."/>
            <person name="Sanchez-Garcia M."/>
            <person name="Camarero S."/>
            <person name="Miyauchi S."/>
            <person name="Serrano A."/>
            <person name="Linde D."/>
            <person name="Babiker R."/>
            <person name="Drula E."/>
            <person name="Ayuso-Fernandez I."/>
            <person name="Pacheco R."/>
            <person name="Padilla G."/>
            <person name="Ferreira P."/>
            <person name="Barriuso J."/>
            <person name="Kellner H."/>
            <person name="Castanera R."/>
            <person name="Alfaro M."/>
            <person name="Ramirez L."/>
            <person name="Pisabarro A.G."/>
            <person name="Kuo A."/>
            <person name="Tritt A."/>
            <person name="Lipzen A."/>
            <person name="He G."/>
            <person name="Yan M."/>
            <person name="Ng V."/>
            <person name="Cullen D."/>
            <person name="Martin F."/>
            <person name="Rosso M.-N."/>
            <person name="Henrissat B."/>
            <person name="Hibbett D."/>
            <person name="Martinez A.T."/>
            <person name="Grigoriev I.V."/>
        </authorList>
    </citation>
    <scope>NUCLEOTIDE SEQUENCE</scope>
    <source>
        <strain evidence="2">AH 40177</strain>
    </source>
</reference>
<dbReference type="AlphaFoldDB" id="A0A9P5UDF8"/>
<keyword evidence="3" id="KW-1185">Reference proteome</keyword>
<evidence type="ECO:0000256" key="1">
    <source>
        <dbReference type="SAM" id="SignalP"/>
    </source>
</evidence>
<dbReference type="Proteomes" id="UP000772434">
    <property type="component" value="Unassembled WGS sequence"/>
</dbReference>
<dbReference type="EMBL" id="JADNRY010000014">
    <property type="protein sequence ID" value="KAF9074193.1"/>
    <property type="molecule type" value="Genomic_DNA"/>
</dbReference>
<sequence length="472" mass="52721">MHYPLLFMVIASSLLAVHSQPMEAHPLSEISAAAEPSTQVPTMTFVDGRTGKDVESNLPLEHHRSHYATSIAMPINGALGRRPYDKIMFKNLYNPLPESEMSYIKVAGVLGCTEANPCPGWMAKGLRPTTGTWYVCIITGKPGLHQFSGRPVTKTSRKERTTHMMQNEWDRLSKEYKDTFNTRLSNEPEVPTVTFIDGTTGDDFKGGPYHKSEPPGTHYTKSIAMPINGALDRGLYKTIWFKNLYNPLPESEMSYIKVAGVLGCTEANPCPGWMAQGLRPKTRTWYVGIITGKPGLHRFSGRPVTKTSRKEVTTIMMQKEWNRLSNVYKNTFLVPEVTFATPVPSGHPYRPKDFTKALNGALNRDSKDPIIYKGQHAKVPEPPVDALNSPPWFHFKLIRGDKRCAVKTPCFGCIVVELGTIHVFIAQKGTHPGQLERIGVYPGPEENDLFAGLTLEVMEKQVEYWSSGSRGR</sequence>
<protein>
    <submittedName>
        <fullName evidence="2">Uncharacterized protein</fullName>
    </submittedName>
</protein>
<feature type="chain" id="PRO_5040391827" evidence="1">
    <location>
        <begin position="20"/>
        <end position="472"/>
    </location>
</feature>
<proteinExistence type="predicted"/>
<name>A0A9P5UDF8_9AGAR</name>
<evidence type="ECO:0000313" key="3">
    <source>
        <dbReference type="Proteomes" id="UP000772434"/>
    </source>
</evidence>
<organism evidence="2 3">
    <name type="scientific">Rhodocollybia butyracea</name>
    <dbReference type="NCBI Taxonomy" id="206335"/>
    <lineage>
        <taxon>Eukaryota</taxon>
        <taxon>Fungi</taxon>
        <taxon>Dikarya</taxon>
        <taxon>Basidiomycota</taxon>
        <taxon>Agaricomycotina</taxon>
        <taxon>Agaricomycetes</taxon>
        <taxon>Agaricomycetidae</taxon>
        <taxon>Agaricales</taxon>
        <taxon>Marasmiineae</taxon>
        <taxon>Omphalotaceae</taxon>
        <taxon>Rhodocollybia</taxon>
    </lineage>
</organism>
<keyword evidence="1" id="KW-0732">Signal</keyword>
<feature type="signal peptide" evidence="1">
    <location>
        <begin position="1"/>
        <end position="19"/>
    </location>
</feature>
<evidence type="ECO:0000313" key="2">
    <source>
        <dbReference type="EMBL" id="KAF9074193.1"/>
    </source>
</evidence>
<comment type="caution">
    <text evidence="2">The sequence shown here is derived from an EMBL/GenBank/DDBJ whole genome shotgun (WGS) entry which is preliminary data.</text>
</comment>
<gene>
    <name evidence="2" type="ORF">BDP27DRAFT_1416504</name>
</gene>